<dbReference type="AlphaFoldDB" id="A0AAW8M230"/>
<sequence length="78" mass="8333">MPVPQLLGELSLKGQGAEFLPVGFVVDPDEEGEVKKEVGTISNRVTKSCSTSAWRSSSVRTCAVDPSAFLQITHQTKG</sequence>
<accession>A0AAW8M230</accession>
<protein>
    <submittedName>
        <fullName evidence="1">Uncharacterized protein</fullName>
    </submittedName>
</protein>
<evidence type="ECO:0000313" key="2">
    <source>
        <dbReference type="Proteomes" id="UP001265315"/>
    </source>
</evidence>
<comment type="caution">
    <text evidence="1">The sequence shown here is derived from an EMBL/GenBank/DDBJ whole genome shotgun (WGS) entry which is preliminary data.</text>
</comment>
<evidence type="ECO:0000313" key="1">
    <source>
        <dbReference type="EMBL" id="MDR6705218.1"/>
    </source>
</evidence>
<name>A0AAW8M230_AGRTU</name>
<reference evidence="1" key="1">
    <citation type="submission" date="2023-07" db="EMBL/GenBank/DDBJ databases">
        <title>Sorghum-associated microbial communities from plants grown in Nebraska, USA.</title>
        <authorList>
            <person name="Schachtman D."/>
        </authorList>
    </citation>
    <scope>NUCLEOTIDE SEQUENCE</scope>
    <source>
        <strain evidence="1">1457</strain>
    </source>
</reference>
<organism evidence="1 2">
    <name type="scientific">Agrobacterium tumefaciens</name>
    <dbReference type="NCBI Taxonomy" id="358"/>
    <lineage>
        <taxon>Bacteria</taxon>
        <taxon>Pseudomonadati</taxon>
        <taxon>Pseudomonadota</taxon>
        <taxon>Alphaproteobacteria</taxon>
        <taxon>Hyphomicrobiales</taxon>
        <taxon>Rhizobiaceae</taxon>
        <taxon>Rhizobium/Agrobacterium group</taxon>
        <taxon>Agrobacterium</taxon>
        <taxon>Agrobacterium tumefaciens complex</taxon>
    </lineage>
</organism>
<dbReference type="Proteomes" id="UP001265315">
    <property type="component" value="Unassembled WGS sequence"/>
</dbReference>
<dbReference type="EMBL" id="JAVDSW010000008">
    <property type="protein sequence ID" value="MDR6705218.1"/>
    <property type="molecule type" value="Genomic_DNA"/>
</dbReference>
<proteinExistence type="predicted"/>
<gene>
    <name evidence="1" type="ORF">J2W61_005093</name>
</gene>